<accession>D3PUE5</accession>
<protein>
    <submittedName>
        <fullName evidence="1">Uncharacterized protein</fullName>
    </submittedName>
</protein>
<evidence type="ECO:0000313" key="2">
    <source>
        <dbReference type="Proteomes" id="UP000000844"/>
    </source>
</evidence>
<dbReference type="AlphaFoldDB" id="D3PUE5"/>
<sequence>MVSVSVESPEQTDLRLRRVIAEAEFVVHDGVWTFAETPDPPVLTDEVLAVVRDTEVWSALVPASPELAGGERFGLFSFHFPGAPDNSGFVGWLAGHLKRELGTGVFVVCGSNTARGGIFDYWGSPAELLPQAVEVVERLRANT</sequence>
<name>D3PUE5_STANL</name>
<dbReference type="Proteomes" id="UP000000844">
    <property type="component" value="Chromosome"/>
</dbReference>
<dbReference type="RefSeq" id="WP_013018529.1">
    <property type="nucleotide sequence ID" value="NC_013947.1"/>
</dbReference>
<dbReference type="InterPro" id="IPR045674">
    <property type="entry name" value="DUF6196"/>
</dbReference>
<gene>
    <name evidence="1" type="ordered locus">Snas_3290</name>
</gene>
<evidence type="ECO:0000313" key="1">
    <source>
        <dbReference type="EMBL" id="ADD42958.1"/>
    </source>
</evidence>
<keyword evidence="2" id="KW-1185">Reference proteome</keyword>
<organism evidence="1 2">
    <name type="scientific">Stackebrandtia nassauensis (strain DSM 44728 / CIP 108903 / NRRL B-16338 / NBRC 102104 / LLR-40K-21)</name>
    <dbReference type="NCBI Taxonomy" id="446470"/>
    <lineage>
        <taxon>Bacteria</taxon>
        <taxon>Bacillati</taxon>
        <taxon>Actinomycetota</taxon>
        <taxon>Actinomycetes</taxon>
        <taxon>Glycomycetales</taxon>
        <taxon>Glycomycetaceae</taxon>
        <taxon>Stackebrandtia</taxon>
    </lineage>
</organism>
<dbReference type="HOGENOM" id="CLU_1718862_0_0_11"/>
<dbReference type="STRING" id="446470.Snas_3290"/>
<dbReference type="Pfam" id="PF19696">
    <property type="entry name" value="DUF6196"/>
    <property type="match status" value="1"/>
</dbReference>
<proteinExistence type="predicted"/>
<dbReference type="KEGG" id="sna:Snas_3290"/>
<dbReference type="EMBL" id="CP001778">
    <property type="protein sequence ID" value="ADD42958.1"/>
    <property type="molecule type" value="Genomic_DNA"/>
</dbReference>
<dbReference type="OrthoDB" id="8448684at2"/>
<reference evidence="1 2" key="1">
    <citation type="journal article" date="2009" name="Stand. Genomic Sci.">
        <title>Complete genome sequence of Stackebrandtia nassauensis type strain (LLR-40K-21).</title>
        <authorList>
            <person name="Munk C."/>
            <person name="Lapidus A."/>
            <person name="Copeland A."/>
            <person name="Jando M."/>
            <person name="Mayilraj S."/>
            <person name="Glavina Del Rio T."/>
            <person name="Nolan M."/>
            <person name="Chen F."/>
            <person name="Lucas S."/>
            <person name="Tice H."/>
            <person name="Cheng J.F."/>
            <person name="Han C."/>
            <person name="Detter J.C."/>
            <person name="Bruce D."/>
            <person name="Goodwin L."/>
            <person name="Chain P."/>
            <person name="Pitluck S."/>
            <person name="Goker M."/>
            <person name="Ovchinikova G."/>
            <person name="Pati A."/>
            <person name="Ivanova N."/>
            <person name="Mavromatis K."/>
            <person name="Chen A."/>
            <person name="Palaniappan K."/>
            <person name="Land M."/>
            <person name="Hauser L."/>
            <person name="Chang Y.J."/>
            <person name="Jeffries C.D."/>
            <person name="Bristow J."/>
            <person name="Eisen J.A."/>
            <person name="Markowitz V."/>
            <person name="Hugenholtz P."/>
            <person name="Kyrpides N.C."/>
            <person name="Klenk H.P."/>
        </authorList>
    </citation>
    <scope>NUCLEOTIDE SEQUENCE [LARGE SCALE GENOMIC DNA]</scope>
    <source>
        <strain evidence="2">DSM 44728 / CIP 108903 / NRRL B-16338 / NBRC 102104 / LLR-40K-21</strain>
    </source>
</reference>
<dbReference type="eggNOG" id="ENOG5032U97">
    <property type="taxonomic scope" value="Bacteria"/>
</dbReference>